<evidence type="ECO:0000256" key="1">
    <source>
        <dbReference type="ARBA" id="ARBA00004196"/>
    </source>
</evidence>
<dbReference type="SUPFAM" id="SSF111369">
    <property type="entry name" value="HlyD-like secretion proteins"/>
    <property type="match status" value="1"/>
</dbReference>
<feature type="chain" id="PRO_5030923109" evidence="5">
    <location>
        <begin position="29"/>
        <end position="385"/>
    </location>
</feature>
<dbReference type="AlphaFoldDB" id="A0A7Y6QAT5"/>
<evidence type="ECO:0000259" key="6">
    <source>
        <dbReference type="Pfam" id="PF25917"/>
    </source>
</evidence>
<dbReference type="PANTHER" id="PTHR30469">
    <property type="entry name" value="MULTIDRUG RESISTANCE PROTEIN MDTA"/>
    <property type="match status" value="1"/>
</dbReference>
<dbReference type="Gene3D" id="2.40.50.100">
    <property type="match status" value="1"/>
</dbReference>
<feature type="domain" description="Multidrug resistance protein MdtA-like barrel-sandwich hybrid" evidence="6">
    <location>
        <begin position="73"/>
        <end position="209"/>
    </location>
</feature>
<reference evidence="9 10" key="1">
    <citation type="submission" date="2020-06" db="EMBL/GenBank/DDBJ databases">
        <authorList>
            <person name="Grouzdev D.S."/>
        </authorList>
    </citation>
    <scope>NUCLEOTIDE SEQUENCE [LARGE SCALE GENOMIC DNA]</scope>
    <source>
        <strain evidence="9 10">HO-A22</strain>
    </source>
</reference>
<dbReference type="InterPro" id="IPR006143">
    <property type="entry name" value="RND_pump_MFP"/>
</dbReference>
<evidence type="ECO:0000259" key="7">
    <source>
        <dbReference type="Pfam" id="PF25954"/>
    </source>
</evidence>
<organism evidence="9 10">
    <name type="scientific">Ensifer oleiphilus</name>
    <dbReference type="NCBI Taxonomy" id="2742698"/>
    <lineage>
        <taxon>Bacteria</taxon>
        <taxon>Pseudomonadati</taxon>
        <taxon>Pseudomonadota</taxon>
        <taxon>Alphaproteobacteria</taxon>
        <taxon>Hyphomicrobiales</taxon>
        <taxon>Rhizobiaceae</taxon>
        <taxon>Sinorhizobium/Ensifer group</taxon>
        <taxon>Ensifer</taxon>
    </lineage>
</organism>
<dbReference type="InterPro" id="IPR058625">
    <property type="entry name" value="MdtA-like_BSH"/>
</dbReference>
<feature type="signal peptide" evidence="5">
    <location>
        <begin position="1"/>
        <end position="28"/>
    </location>
</feature>
<dbReference type="Pfam" id="PF25917">
    <property type="entry name" value="BSH_RND"/>
    <property type="match status" value="1"/>
</dbReference>
<evidence type="ECO:0000313" key="9">
    <source>
        <dbReference type="EMBL" id="NVD42223.1"/>
    </source>
</evidence>
<dbReference type="Gene3D" id="2.40.30.170">
    <property type="match status" value="1"/>
</dbReference>
<keyword evidence="3" id="KW-0813">Transport</keyword>
<dbReference type="EMBL" id="JABWDU010000008">
    <property type="protein sequence ID" value="NVD42223.1"/>
    <property type="molecule type" value="Genomic_DNA"/>
</dbReference>
<dbReference type="GO" id="GO:1990281">
    <property type="term" value="C:efflux pump complex"/>
    <property type="evidence" value="ECO:0007669"/>
    <property type="project" value="TreeGrafter"/>
</dbReference>
<gene>
    <name evidence="9" type="ORF">HT585_25460</name>
</gene>
<dbReference type="Pfam" id="PF25954">
    <property type="entry name" value="Beta-barrel_RND_2"/>
    <property type="match status" value="1"/>
</dbReference>
<proteinExistence type="inferred from homology"/>
<name>A0A7Y6QAT5_9HYPH</name>
<evidence type="ECO:0000256" key="4">
    <source>
        <dbReference type="SAM" id="Coils"/>
    </source>
</evidence>
<keyword evidence="5" id="KW-0732">Signal</keyword>
<feature type="domain" description="Multidrug resistance protein MdtA-like C-terminal permuted SH3" evidence="8">
    <location>
        <begin position="296"/>
        <end position="354"/>
    </location>
</feature>
<evidence type="ECO:0000313" key="10">
    <source>
        <dbReference type="Proteomes" id="UP000520198"/>
    </source>
</evidence>
<sequence length="385" mass="40613">MPLPVQTRLRFARSGRIVFLAAISLVLAACSEEAEEAKPVVRPVKVVEIGDVGQARQMSYSGIVRARTEMNLGFRVNGKITERLVNVGDRVKSGDPLARIDATDYELSVKSAAANLEAAERQVETTALVRARAEQLFARKVASKAQLDQATLGHNQAVATRDAASSALSQAKNQVTYTQLVADRGGIVAAISADVGQVVGSGTPVATVAVDGEKEVLIAVPEVDVANFKPGMAVKAGFWSDQGLMLDGKVREVAGSAEQPSRTFAVRVSLPNDPRVLLGMTATILASADNAERRISVPLSALAQKDGGTTVWVVDRDSQTVKSRMITVADFTGEGVRVVDGLKHGDLVVAAGTQFMTENLKVAISGDVDRQSAAADKTAAAEIVR</sequence>
<feature type="coiled-coil region" evidence="4">
    <location>
        <begin position="102"/>
        <end position="136"/>
    </location>
</feature>
<protein>
    <submittedName>
        <fullName evidence="9">Efflux RND transporter periplasmic adaptor subunit</fullName>
    </submittedName>
</protein>
<dbReference type="Gene3D" id="2.40.420.20">
    <property type="match status" value="1"/>
</dbReference>
<dbReference type="InterPro" id="IPR058627">
    <property type="entry name" value="MdtA-like_C"/>
</dbReference>
<feature type="domain" description="CusB-like beta-barrel" evidence="7">
    <location>
        <begin position="218"/>
        <end position="285"/>
    </location>
</feature>
<dbReference type="InterPro" id="IPR058792">
    <property type="entry name" value="Beta-barrel_RND_2"/>
</dbReference>
<dbReference type="NCBIfam" id="TIGR01730">
    <property type="entry name" value="RND_mfp"/>
    <property type="match status" value="1"/>
</dbReference>
<evidence type="ECO:0000256" key="2">
    <source>
        <dbReference type="ARBA" id="ARBA00009477"/>
    </source>
</evidence>
<keyword evidence="4" id="KW-0175">Coiled coil</keyword>
<dbReference type="Pfam" id="PF25967">
    <property type="entry name" value="RND-MFP_C"/>
    <property type="match status" value="1"/>
</dbReference>
<comment type="similarity">
    <text evidence="2">Belongs to the membrane fusion protein (MFP) (TC 8.A.1) family.</text>
</comment>
<evidence type="ECO:0000256" key="3">
    <source>
        <dbReference type="ARBA" id="ARBA00022448"/>
    </source>
</evidence>
<comment type="caution">
    <text evidence="9">The sequence shown here is derived from an EMBL/GenBank/DDBJ whole genome shotgun (WGS) entry which is preliminary data.</text>
</comment>
<evidence type="ECO:0000259" key="8">
    <source>
        <dbReference type="Pfam" id="PF25967"/>
    </source>
</evidence>
<evidence type="ECO:0000256" key="5">
    <source>
        <dbReference type="SAM" id="SignalP"/>
    </source>
</evidence>
<dbReference type="Proteomes" id="UP000520198">
    <property type="component" value="Unassembled WGS sequence"/>
</dbReference>
<dbReference type="GO" id="GO:0015562">
    <property type="term" value="F:efflux transmembrane transporter activity"/>
    <property type="evidence" value="ECO:0007669"/>
    <property type="project" value="TreeGrafter"/>
</dbReference>
<dbReference type="Gene3D" id="1.10.287.470">
    <property type="entry name" value="Helix hairpin bin"/>
    <property type="match status" value="1"/>
</dbReference>
<accession>A0A7Y6QAT5</accession>
<dbReference type="RefSeq" id="WP_176355593.1">
    <property type="nucleotide sequence ID" value="NZ_JABWDU010000008.1"/>
</dbReference>
<dbReference type="PANTHER" id="PTHR30469:SF15">
    <property type="entry name" value="HLYD FAMILY OF SECRETION PROTEINS"/>
    <property type="match status" value="1"/>
</dbReference>
<comment type="subcellular location">
    <subcellularLocation>
        <location evidence="1">Cell envelope</location>
    </subcellularLocation>
</comment>
<keyword evidence="10" id="KW-1185">Reference proteome</keyword>